<evidence type="ECO:0000256" key="1">
    <source>
        <dbReference type="ARBA" id="ARBA00000077"/>
    </source>
</evidence>
<keyword evidence="11" id="KW-0464">Manganese</keyword>
<dbReference type="Pfam" id="PF01351">
    <property type="entry name" value="RNase_HII"/>
    <property type="match status" value="1"/>
</dbReference>
<evidence type="ECO:0000256" key="13">
    <source>
        <dbReference type="RuleBase" id="RU003515"/>
    </source>
</evidence>
<evidence type="ECO:0000256" key="7">
    <source>
        <dbReference type="ARBA" id="ARBA00022722"/>
    </source>
</evidence>
<comment type="similarity">
    <text evidence="5 13">Belongs to the RNase HII family.</text>
</comment>
<evidence type="ECO:0000256" key="11">
    <source>
        <dbReference type="ARBA" id="ARBA00023211"/>
    </source>
</evidence>
<dbReference type="CDD" id="cd07182">
    <property type="entry name" value="RNase_HII_bacteria_HII_like"/>
    <property type="match status" value="1"/>
</dbReference>
<keyword evidence="16" id="KW-1185">Reference proteome</keyword>
<keyword evidence="10 12" id="KW-0378">Hydrolase</keyword>
<evidence type="ECO:0000256" key="6">
    <source>
        <dbReference type="ARBA" id="ARBA00022490"/>
    </source>
</evidence>
<dbReference type="InterPro" id="IPR024567">
    <property type="entry name" value="RNase_HII/HIII_dom"/>
</dbReference>
<dbReference type="PROSITE" id="PS51975">
    <property type="entry name" value="RNASE_H_2"/>
    <property type="match status" value="1"/>
</dbReference>
<comment type="cofactor">
    <cofactor evidence="12">
        <name>Mn(2+)</name>
        <dbReference type="ChEBI" id="CHEBI:29035"/>
    </cofactor>
    <cofactor evidence="12">
        <name>Mg(2+)</name>
        <dbReference type="ChEBI" id="CHEBI:18420"/>
    </cofactor>
    <text evidence="12">Manganese or magnesium. Binds 1 divalent metal ion per monomer in the absence of substrate. May bind a second metal ion after substrate binding.</text>
</comment>
<dbReference type="NCBIfam" id="NF000595">
    <property type="entry name" value="PRK00015.1-3"/>
    <property type="match status" value="1"/>
</dbReference>
<comment type="function">
    <text evidence="3 13">Endonuclease that specifically degrades the RNA of RNA-DNA hybrids.</text>
</comment>
<name>A0ABN6SG58_9BIFI</name>
<evidence type="ECO:0000259" key="14">
    <source>
        <dbReference type="PROSITE" id="PS51975"/>
    </source>
</evidence>
<dbReference type="PANTHER" id="PTHR10954:SF18">
    <property type="entry name" value="RIBONUCLEASE HII"/>
    <property type="match status" value="1"/>
</dbReference>
<dbReference type="RefSeq" id="WP_317643245.1">
    <property type="nucleotide sequence ID" value="NZ_AP026800.1"/>
</dbReference>
<feature type="binding site" evidence="12">
    <location>
        <position position="139"/>
    </location>
    <ligand>
        <name>a divalent metal cation</name>
        <dbReference type="ChEBI" id="CHEBI:60240"/>
    </ligand>
</feature>
<evidence type="ECO:0000256" key="2">
    <source>
        <dbReference type="ARBA" id="ARBA00001946"/>
    </source>
</evidence>
<gene>
    <name evidence="15" type="primary">rnhB</name>
    <name evidence="15" type="ORF">KIMH_03390</name>
</gene>
<reference evidence="15 16" key="1">
    <citation type="journal article" date="2023" name="Microbiol. Spectr.">
        <title>Symbiosis of Carpenter Bees with Uncharacterized Lactic Acid Bacteria Showing NAD Auxotrophy.</title>
        <authorList>
            <person name="Kawasaki S."/>
            <person name="Ozawa K."/>
            <person name="Mori T."/>
            <person name="Yamamoto A."/>
            <person name="Ito M."/>
            <person name="Ohkuma M."/>
            <person name="Sakamoto M."/>
            <person name="Matsutani M."/>
        </authorList>
    </citation>
    <scope>NUCLEOTIDE SEQUENCE [LARGE SCALE GENOMIC DNA]</scope>
    <source>
        <strain evidence="15 16">KimH</strain>
    </source>
</reference>
<accession>A0ABN6SG58</accession>
<evidence type="ECO:0000313" key="16">
    <source>
        <dbReference type="Proteomes" id="UP001321748"/>
    </source>
</evidence>
<evidence type="ECO:0000256" key="5">
    <source>
        <dbReference type="ARBA" id="ARBA00007383"/>
    </source>
</evidence>
<evidence type="ECO:0000313" key="15">
    <source>
        <dbReference type="EMBL" id="BDR54228.1"/>
    </source>
</evidence>
<keyword evidence="7 12" id="KW-0540">Nuclease</keyword>
<evidence type="ECO:0000256" key="8">
    <source>
        <dbReference type="ARBA" id="ARBA00022723"/>
    </source>
</evidence>
<evidence type="ECO:0000256" key="4">
    <source>
        <dbReference type="ARBA" id="ARBA00004496"/>
    </source>
</evidence>
<feature type="binding site" evidence="12">
    <location>
        <position position="28"/>
    </location>
    <ligand>
        <name>a divalent metal cation</name>
        <dbReference type="ChEBI" id="CHEBI:60240"/>
    </ligand>
</feature>
<dbReference type="EC" id="3.1.26.4" evidence="13"/>
<dbReference type="Proteomes" id="UP001321748">
    <property type="component" value="Chromosome"/>
</dbReference>
<evidence type="ECO:0000256" key="9">
    <source>
        <dbReference type="ARBA" id="ARBA00022759"/>
    </source>
</evidence>
<protein>
    <recommendedName>
        <fullName evidence="13">Ribonuclease</fullName>
        <ecNumber evidence="13">3.1.26.4</ecNumber>
    </recommendedName>
</protein>
<sequence length="237" mass="25012">MSAAKIRPTLDAERSLAQQGADYIVGFDEVGRGALAGPVMVGAALLDASAVNDLSVPEGLADSKMLSAGVREGMLEGLKTWPLAWAVGAASNQEIDEWGIMHALGLAALRALATIEDELKMEERLAKGGSRPRLCAILDGSYDYISKALPTLDAPAVSLAPEVGTQVKADASCASVACASVIAKVTRDQLMVELAQSKSEYEPYDWAHNKGYGSATHQAAIVAHGPSDYHRISWHLI</sequence>
<organism evidence="15 16">
    <name type="scientific">Bombiscardovia apis</name>
    <dbReference type="NCBI Taxonomy" id="2932182"/>
    <lineage>
        <taxon>Bacteria</taxon>
        <taxon>Bacillati</taxon>
        <taxon>Actinomycetota</taxon>
        <taxon>Actinomycetes</taxon>
        <taxon>Bifidobacteriales</taxon>
        <taxon>Bifidobacteriaceae</taxon>
        <taxon>Bombiscardovia</taxon>
    </lineage>
</organism>
<dbReference type="EMBL" id="AP026800">
    <property type="protein sequence ID" value="BDR54228.1"/>
    <property type="molecule type" value="Genomic_DNA"/>
</dbReference>
<keyword evidence="6" id="KW-0963">Cytoplasm</keyword>
<dbReference type="SUPFAM" id="SSF53098">
    <property type="entry name" value="Ribonuclease H-like"/>
    <property type="match status" value="1"/>
</dbReference>
<feature type="domain" description="RNase H type-2" evidence="14">
    <location>
        <begin position="22"/>
        <end position="237"/>
    </location>
</feature>
<dbReference type="Gene3D" id="3.30.420.10">
    <property type="entry name" value="Ribonuclease H-like superfamily/Ribonuclease H"/>
    <property type="match status" value="1"/>
</dbReference>
<dbReference type="PANTHER" id="PTHR10954">
    <property type="entry name" value="RIBONUCLEASE H2 SUBUNIT A"/>
    <property type="match status" value="1"/>
</dbReference>
<comment type="subcellular location">
    <subcellularLocation>
        <location evidence="4">Cytoplasm</location>
    </subcellularLocation>
</comment>
<dbReference type="InterPro" id="IPR022898">
    <property type="entry name" value="RNase_HII"/>
</dbReference>
<evidence type="ECO:0000256" key="10">
    <source>
        <dbReference type="ARBA" id="ARBA00022801"/>
    </source>
</evidence>
<dbReference type="InterPro" id="IPR036397">
    <property type="entry name" value="RNaseH_sf"/>
</dbReference>
<evidence type="ECO:0000256" key="12">
    <source>
        <dbReference type="PROSITE-ProRule" id="PRU01319"/>
    </source>
</evidence>
<comment type="cofactor">
    <cofactor evidence="2">
        <name>Mg(2+)</name>
        <dbReference type="ChEBI" id="CHEBI:18420"/>
    </cofactor>
</comment>
<comment type="catalytic activity">
    <reaction evidence="1 12 13">
        <text>Endonucleolytic cleavage to 5'-phosphomonoester.</text>
        <dbReference type="EC" id="3.1.26.4"/>
    </reaction>
</comment>
<dbReference type="InterPro" id="IPR012337">
    <property type="entry name" value="RNaseH-like_sf"/>
</dbReference>
<dbReference type="InterPro" id="IPR001352">
    <property type="entry name" value="RNase_HII/HIII"/>
</dbReference>
<proteinExistence type="inferred from homology"/>
<feature type="binding site" evidence="12">
    <location>
        <position position="29"/>
    </location>
    <ligand>
        <name>a divalent metal cation</name>
        <dbReference type="ChEBI" id="CHEBI:60240"/>
    </ligand>
</feature>
<keyword evidence="8 12" id="KW-0479">Metal-binding</keyword>
<evidence type="ECO:0000256" key="3">
    <source>
        <dbReference type="ARBA" id="ARBA00004065"/>
    </source>
</evidence>
<keyword evidence="9 12" id="KW-0255">Endonuclease</keyword>